<name>A0A7Z0J2H0_9MICC</name>
<feature type="transmembrane region" description="Helical" evidence="1">
    <location>
        <begin position="110"/>
        <end position="136"/>
    </location>
</feature>
<dbReference type="RefSeq" id="WP_179441242.1">
    <property type="nucleotide sequence ID" value="NZ_BAAALK010000006.1"/>
</dbReference>
<reference evidence="2 3" key="1">
    <citation type="submission" date="2020-07" db="EMBL/GenBank/DDBJ databases">
        <title>Sequencing the genomes of 1000 actinobacteria strains.</title>
        <authorList>
            <person name="Klenk H.-P."/>
        </authorList>
    </citation>
    <scope>NUCLEOTIDE SEQUENCE [LARGE SCALE GENOMIC DNA]</scope>
    <source>
        <strain evidence="2 3">DSM 15664</strain>
    </source>
</reference>
<evidence type="ECO:0000313" key="3">
    <source>
        <dbReference type="Proteomes" id="UP000560069"/>
    </source>
</evidence>
<accession>A0A7Z0J2H0</accession>
<keyword evidence="3" id="KW-1185">Reference proteome</keyword>
<evidence type="ECO:0000256" key="1">
    <source>
        <dbReference type="SAM" id="Phobius"/>
    </source>
</evidence>
<keyword evidence="1" id="KW-1133">Transmembrane helix</keyword>
<comment type="caution">
    <text evidence="2">The sequence shown here is derived from an EMBL/GenBank/DDBJ whole genome shotgun (WGS) entry which is preliminary data.</text>
</comment>
<proteinExistence type="predicted"/>
<keyword evidence="1" id="KW-0812">Transmembrane</keyword>
<keyword evidence="1" id="KW-0472">Membrane</keyword>
<dbReference type="EMBL" id="JACCFQ010000001">
    <property type="protein sequence ID" value="NYJ16265.1"/>
    <property type="molecule type" value="Genomic_DNA"/>
</dbReference>
<dbReference type="AlphaFoldDB" id="A0A7Z0J2H0"/>
<feature type="transmembrane region" description="Helical" evidence="1">
    <location>
        <begin position="21"/>
        <end position="42"/>
    </location>
</feature>
<dbReference type="Proteomes" id="UP000560069">
    <property type="component" value="Unassembled WGS sequence"/>
</dbReference>
<gene>
    <name evidence="2" type="ORF">HNR11_000799</name>
</gene>
<organism evidence="2 3">
    <name type="scientific">Nesterenkonia sandarakina</name>
    <dbReference type="NCBI Taxonomy" id="272918"/>
    <lineage>
        <taxon>Bacteria</taxon>
        <taxon>Bacillati</taxon>
        <taxon>Actinomycetota</taxon>
        <taxon>Actinomycetes</taxon>
        <taxon>Micrococcales</taxon>
        <taxon>Micrococcaceae</taxon>
        <taxon>Nesterenkonia</taxon>
    </lineage>
</organism>
<sequence length="157" mass="16519">MTTLPPAGPADRSHSWGSSRFLAWALFVILGSTGAWFAWMGWDQEYQVDPVTGLAHGPYEAWQVIGCGITLLAVAVPASWGRHWKSVLLLPPSFTVAWSVTAASEDSSGLWLVGAIMVLIGSSLGTAVVLGVTGGVESLLGRIRRPGAPREVGSGHP</sequence>
<protein>
    <submittedName>
        <fullName evidence="2">Uncharacterized protein</fullName>
    </submittedName>
</protein>
<feature type="transmembrane region" description="Helical" evidence="1">
    <location>
        <begin position="62"/>
        <end position="80"/>
    </location>
</feature>
<evidence type="ECO:0000313" key="2">
    <source>
        <dbReference type="EMBL" id="NYJ16265.1"/>
    </source>
</evidence>
<feature type="transmembrane region" description="Helical" evidence="1">
    <location>
        <begin position="87"/>
        <end position="104"/>
    </location>
</feature>